<dbReference type="InterPro" id="IPR020845">
    <property type="entry name" value="AMP-binding_CS"/>
</dbReference>
<dbReference type="SUPFAM" id="SSF56801">
    <property type="entry name" value="Acetyl-CoA synthetase-like"/>
    <property type="match status" value="1"/>
</dbReference>
<name>A0A2N1JC35_9BASI</name>
<accession>A0A2N1JC35</accession>
<dbReference type="Gene3D" id="3.30.300.30">
    <property type="match status" value="1"/>
</dbReference>
<evidence type="ECO:0000259" key="1">
    <source>
        <dbReference type="Pfam" id="PF00501"/>
    </source>
</evidence>
<dbReference type="InterPro" id="IPR000873">
    <property type="entry name" value="AMP-dep_synth/lig_dom"/>
</dbReference>
<dbReference type="Proteomes" id="UP000232875">
    <property type="component" value="Unassembled WGS sequence"/>
</dbReference>
<dbReference type="InterPro" id="IPR042099">
    <property type="entry name" value="ANL_N_sf"/>
</dbReference>
<dbReference type="Pfam" id="PF00501">
    <property type="entry name" value="AMP-binding"/>
    <property type="match status" value="1"/>
</dbReference>
<sequence length="580" mass="64027">MVFESLYRSLDLPKNASVPDFVLRKIPGDQTEDKELIFPSPFWTRAQAKSLTLADIRDGAYGMATELLAPDVEGGPWEKNDVGLFVTENQYDYLLVSLGLMQIGAIPALLNPQYKGVELEDIMHKVHPRAMFVSVATFPAVEDAVKSYAAKGDKKPVIYVFDQVHERNIYRLLIDPGKKRRANGDNSLEKVKIDPITQTAVYCFSSGTSGPPKVVCLSHFNLIANVVQITVALGGRVNKPRFDDANWFDQPIGPPQDGINEFHLSILPQFHCYGLLTAIATLFTGTPCVVFSKFDVKNFFIAVEKYKVTFMFVVPPILLALASSPLAAEYDLGSIKSFASGAATLSKELCDLVRERRGIPVTDGYGMTEMSPIISLQTTRDIESGRLNVGRLVPNTDARVIDLSTGKDVGEDVPGELWLRGPQLMLGYLDNNEANEKSFSPSPADMNHFFNTGDIVSIDKDGFVTIHDRVKDIIKFNGYQVSASELEGLAQKNEYVLQAAVAGVVDHSNAVHNELPWAFVVSNEKGQDVPEEKRTKSLLTLVNSRVPGYKKLRGVTWLNALPTSSAGKILKRELRSMVKI</sequence>
<dbReference type="EMBL" id="KZ454990">
    <property type="protein sequence ID" value="PKI84109.1"/>
    <property type="molecule type" value="Genomic_DNA"/>
</dbReference>
<dbReference type="PANTHER" id="PTHR24096">
    <property type="entry name" value="LONG-CHAIN-FATTY-ACID--COA LIGASE"/>
    <property type="match status" value="1"/>
</dbReference>
<dbReference type="Gene3D" id="3.40.50.12780">
    <property type="entry name" value="N-terminal domain of ligase-like"/>
    <property type="match status" value="1"/>
</dbReference>
<keyword evidence="3" id="KW-1185">Reference proteome</keyword>
<protein>
    <recommendedName>
        <fullName evidence="1">AMP-dependent synthetase/ligase domain-containing protein</fullName>
    </recommendedName>
</protein>
<dbReference type="PANTHER" id="PTHR24096:SF422">
    <property type="entry name" value="BCDNA.GH02901"/>
    <property type="match status" value="1"/>
</dbReference>
<dbReference type="InterPro" id="IPR045851">
    <property type="entry name" value="AMP-bd_C_sf"/>
</dbReference>
<reference evidence="2 3" key="1">
    <citation type="submission" date="2017-10" db="EMBL/GenBank/DDBJ databases">
        <title>A novel species of cold-tolerant Malassezia isolated from bats.</title>
        <authorList>
            <person name="Lorch J.M."/>
            <person name="Palmer J.M."/>
            <person name="Vanderwolf K.J."/>
            <person name="Schmidt K.Z."/>
            <person name="Verant M.L."/>
            <person name="Weller T.J."/>
            <person name="Blehert D.S."/>
        </authorList>
    </citation>
    <scope>NUCLEOTIDE SEQUENCE [LARGE SCALE GENOMIC DNA]</scope>
    <source>
        <strain evidence="2 3">NWHC:44797-103</strain>
    </source>
</reference>
<dbReference type="PROSITE" id="PS00455">
    <property type="entry name" value="AMP_BINDING"/>
    <property type="match status" value="1"/>
</dbReference>
<dbReference type="GO" id="GO:0016405">
    <property type="term" value="F:CoA-ligase activity"/>
    <property type="evidence" value="ECO:0007669"/>
    <property type="project" value="TreeGrafter"/>
</dbReference>
<feature type="domain" description="AMP-dependent synthetase/ligase" evidence="1">
    <location>
        <begin position="78"/>
        <end position="429"/>
    </location>
</feature>
<proteinExistence type="predicted"/>
<evidence type="ECO:0000313" key="3">
    <source>
        <dbReference type="Proteomes" id="UP000232875"/>
    </source>
</evidence>
<organism evidence="2 3">
    <name type="scientific">Malassezia vespertilionis</name>
    <dbReference type="NCBI Taxonomy" id="2020962"/>
    <lineage>
        <taxon>Eukaryota</taxon>
        <taxon>Fungi</taxon>
        <taxon>Dikarya</taxon>
        <taxon>Basidiomycota</taxon>
        <taxon>Ustilaginomycotina</taxon>
        <taxon>Malasseziomycetes</taxon>
        <taxon>Malasseziales</taxon>
        <taxon>Malasseziaceae</taxon>
        <taxon>Malassezia</taxon>
    </lineage>
</organism>
<dbReference type="AlphaFoldDB" id="A0A2N1JC35"/>
<dbReference type="OrthoDB" id="1898221at2759"/>
<evidence type="ECO:0000313" key="2">
    <source>
        <dbReference type="EMBL" id="PKI84109.1"/>
    </source>
</evidence>
<gene>
    <name evidence="2" type="ORF">MVES_001919</name>
</gene>
<dbReference type="STRING" id="2020962.A0A2N1JC35"/>